<evidence type="ECO:0000313" key="13">
    <source>
        <dbReference type="Proteomes" id="UP000509303"/>
    </source>
</evidence>
<keyword evidence="13" id="KW-1185">Reference proteome</keyword>
<dbReference type="Pfam" id="PF03777">
    <property type="entry name" value="ChpA-C"/>
    <property type="match status" value="2"/>
</dbReference>
<feature type="compositionally biased region" description="Basic and acidic residues" evidence="8">
    <location>
        <begin position="182"/>
        <end position="226"/>
    </location>
</feature>
<keyword evidence="9" id="KW-0472">Membrane</keyword>
<evidence type="ECO:0000256" key="6">
    <source>
        <dbReference type="ARBA" id="ARBA00023087"/>
    </source>
</evidence>
<accession>A0A7H8NFE8</accession>
<feature type="transmembrane region" description="Helical" evidence="9">
    <location>
        <begin position="278"/>
        <end position="299"/>
    </location>
</feature>
<feature type="region of interest" description="Disordered" evidence="8">
    <location>
        <begin position="174"/>
        <end position="264"/>
    </location>
</feature>
<evidence type="ECO:0000256" key="5">
    <source>
        <dbReference type="ARBA" id="ARBA00022889"/>
    </source>
</evidence>
<keyword evidence="3" id="KW-0964">Secreted</keyword>
<sequence length="308" mass="31089">MRQVAKKGLITMAAAGGVLAVAGGYAHADSAAHGSSSNSPGVLSGNNVQVPVHVPINACGNTVDVVGALNPAVGNRCANVDGHAAKSNAGRAGDAGKATGARQSKPAGKGASGERREITRSGGGAQTVGGAHGSPGVGSGNNAQVPVHVPANVCGNTVNVVGLLNPAVRNKCGNVTGPASYEEPHQPPTREREREREEVTSPKPQPKPEPRPEPGDKPGPTEKPRAEQPPAPRVETPSGTETHMERGEELPASRSERSAGPVERVVAETAEQLAETGAGTLAIALPASAGLLLAGTVLYRRARATRTA</sequence>
<keyword evidence="9" id="KW-0812">Transmembrane</keyword>
<dbReference type="InterPro" id="IPR005528">
    <property type="entry name" value="ChpA-H"/>
</dbReference>
<feature type="domain" description="Chaplin" evidence="11">
    <location>
        <begin position="134"/>
        <end position="174"/>
    </location>
</feature>
<evidence type="ECO:0000256" key="10">
    <source>
        <dbReference type="SAM" id="SignalP"/>
    </source>
</evidence>
<comment type="subcellular location">
    <subcellularLocation>
        <location evidence="1">Secreted</location>
        <location evidence="1">Cell wall</location>
    </subcellularLocation>
</comment>
<evidence type="ECO:0000313" key="12">
    <source>
        <dbReference type="EMBL" id="QKW53126.1"/>
    </source>
</evidence>
<dbReference type="PROSITE" id="PS51884">
    <property type="entry name" value="CHAPLIN"/>
    <property type="match status" value="2"/>
</dbReference>
<feature type="compositionally biased region" description="Gly residues" evidence="8">
    <location>
        <begin position="121"/>
        <end position="139"/>
    </location>
</feature>
<keyword evidence="5" id="KW-0130">Cell adhesion</keyword>
<evidence type="ECO:0000256" key="2">
    <source>
        <dbReference type="ARBA" id="ARBA00022512"/>
    </source>
</evidence>
<feature type="domain" description="Chaplin" evidence="11">
    <location>
        <begin position="39"/>
        <end position="79"/>
    </location>
</feature>
<dbReference type="AlphaFoldDB" id="A0A7H8NFE8"/>
<dbReference type="Proteomes" id="UP000509303">
    <property type="component" value="Chromosome"/>
</dbReference>
<keyword evidence="9" id="KW-1133">Transmembrane helix</keyword>
<name>A0A7H8NFE8_9ACTN</name>
<evidence type="ECO:0000256" key="3">
    <source>
        <dbReference type="ARBA" id="ARBA00022525"/>
    </source>
</evidence>
<keyword evidence="2" id="KW-0134">Cell wall</keyword>
<keyword evidence="6 7" id="KW-0034">Amyloid</keyword>
<evidence type="ECO:0000256" key="1">
    <source>
        <dbReference type="ARBA" id="ARBA00004191"/>
    </source>
</evidence>
<feature type="chain" id="PRO_5028922799" evidence="10">
    <location>
        <begin position="29"/>
        <end position="308"/>
    </location>
</feature>
<evidence type="ECO:0000256" key="7">
    <source>
        <dbReference type="PROSITE-ProRule" id="PRU01232"/>
    </source>
</evidence>
<evidence type="ECO:0000259" key="11">
    <source>
        <dbReference type="PROSITE" id="PS51884"/>
    </source>
</evidence>
<evidence type="ECO:0000256" key="9">
    <source>
        <dbReference type="SAM" id="Phobius"/>
    </source>
</evidence>
<feature type="signal peptide" evidence="10">
    <location>
        <begin position="1"/>
        <end position="28"/>
    </location>
</feature>
<dbReference type="EMBL" id="CP054929">
    <property type="protein sequence ID" value="QKW53126.1"/>
    <property type="molecule type" value="Genomic_DNA"/>
</dbReference>
<dbReference type="GO" id="GO:0007155">
    <property type="term" value="P:cell adhesion"/>
    <property type="evidence" value="ECO:0007669"/>
    <property type="project" value="UniProtKB-KW"/>
</dbReference>
<organism evidence="12 13">
    <name type="scientific">Streptomyces buecherae</name>
    <dbReference type="NCBI Taxonomy" id="2763006"/>
    <lineage>
        <taxon>Bacteria</taxon>
        <taxon>Bacillati</taxon>
        <taxon>Actinomycetota</taxon>
        <taxon>Actinomycetes</taxon>
        <taxon>Kitasatosporales</taxon>
        <taxon>Streptomycetaceae</taxon>
        <taxon>Streptomyces</taxon>
    </lineage>
</organism>
<proteinExistence type="predicted"/>
<gene>
    <name evidence="12" type="ORF">HUT08_30345</name>
</gene>
<feature type="region of interest" description="Disordered" evidence="8">
    <location>
        <begin position="87"/>
        <end position="143"/>
    </location>
</feature>
<protein>
    <submittedName>
        <fullName evidence="12">DUF320 domain-containing protein</fullName>
    </submittedName>
</protein>
<evidence type="ECO:0000256" key="4">
    <source>
        <dbReference type="ARBA" id="ARBA00022729"/>
    </source>
</evidence>
<feature type="compositionally biased region" description="Basic and acidic residues" evidence="8">
    <location>
        <begin position="242"/>
        <end position="257"/>
    </location>
</feature>
<reference evidence="12 13" key="1">
    <citation type="submission" date="2020-06" db="EMBL/GenBank/DDBJ databases">
        <title>Genome mining for natural products.</title>
        <authorList>
            <person name="Zhang B."/>
            <person name="Shi J."/>
            <person name="Ge H."/>
        </authorList>
    </citation>
    <scope>NUCLEOTIDE SEQUENCE [LARGE SCALE GENOMIC DNA]</scope>
    <source>
        <strain evidence="12 13">NA00687</strain>
    </source>
</reference>
<evidence type="ECO:0000256" key="8">
    <source>
        <dbReference type="SAM" id="MobiDB-lite"/>
    </source>
</evidence>
<keyword evidence="4 10" id="KW-0732">Signal</keyword>
<dbReference type="RefSeq" id="WP_176164837.1">
    <property type="nucleotide sequence ID" value="NZ_CP054929.1"/>
</dbReference>